<dbReference type="SUPFAM" id="SSF49265">
    <property type="entry name" value="Fibronectin type III"/>
    <property type="match status" value="1"/>
</dbReference>
<keyword evidence="1" id="KW-1133">Transmembrane helix</keyword>
<dbReference type="InterPro" id="IPR036116">
    <property type="entry name" value="FN3_sf"/>
</dbReference>
<feature type="transmembrane region" description="Helical" evidence="1">
    <location>
        <begin position="577"/>
        <end position="601"/>
    </location>
</feature>
<keyword evidence="1" id="KW-0472">Membrane</keyword>
<name>A0AAE0SIW3_9BIVA</name>
<evidence type="ECO:0000313" key="3">
    <source>
        <dbReference type="EMBL" id="KAK3592285.1"/>
    </source>
</evidence>
<comment type="caution">
    <text evidence="3">The sequence shown here is derived from an EMBL/GenBank/DDBJ whole genome shotgun (WGS) entry which is preliminary data.</text>
</comment>
<dbReference type="PROSITE" id="PS50835">
    <property type="entry name" value="IG_LIKE"/>
    <property type="match status" value="2"/>
</dbReference>
<organism evidence="3 4">
    <name type="scientific">Potamilus streckersoni</name>
    <dbReference type="NCBI Taxonomy" id="2493646"/>
    <lineage>
        <taxon>Eukaryota</taxon>
        <taxon>Metazoa</taxon>
        <taxon>Spiralia</taxon>
        <taxon>Lophotrochozoa</taxon>
        <taxon>Mollusca</taxon>
        <taxon>Bivalvia</taxon>
        <taxon>Autobranchia</taxon>
        <taxon>Heteroconchia</taxon>
        <taxon>Palaeoheterodonta</taxon>
        <taxon>Unionida</taxon>
        <taxon>Unionoidea</taxon>
        <taxon>Unionidae</taxon>
        <taxon>Ambleminae</taxon>
        <taxon>Lampsilini</taxon>
        <taxon>Potamilus</taxon>
    </lineage>
</organism>
<feature type="domain" description="Ig-like" evidence="2">
    <location>
        <begin position="349"/>
        <end position="459"/>
    </location>
</feature>
<gene>
    <name evidence="3" type="ORF">CHS0354_034053</name>
</gene>
<sequence length="714" mass="79354">YVLFSVSAVFIPRLETNKPVPVREDSLILSCFPAAVFNTGSITWYNPSGTELSRCYSIAGGICNLNTSSYAFTANSTGSYAFIHSLNRTRDSGLWYCAYPFEGWLNQTVVVFASPVGVKLVPSLSPVVDLGMESLTLKCQTVNCTFPAPNITWYIYNMTSTQISSYAGTSITLESNTSLCTEQEAVYTSTLQLPHGTTFQGNIPVTTKFLCGLEHSTLGHKVEYSQHSSNVTFAAMFIPRLETNKPVPVREDSLILSCFPVTVFTFGVILWYHPNGTELSRCFSFGGGICNLNTSSYAFTANNMGSYAFIHSLNRTRDSGLWQCAYPDIGWLNQTVVVYTSPVGVKLVPSLSPVVDLGMESLTLKCQTVNCTFPAPNITWYIYNMTSTQISTYNGSSSTLESDSSPCTEQEAVYTSTLQLPRGTTFQGNIALTTNFLCGLEHPTLGQKVKYSQQSGNVTFAGPPQIVDAFHFNRFIEKQVEFNFKPGFNGGRNQTFAIEYRTTTIPDSPWMNSSVTDLKETQTYNGTYFVNVSQPPQGTYEYRMYSWNEIGRSPYSVMIAVFIPEVASTSASHGTSVAGIAGGVIAGFVIILVVVIGMLFWRRFQHRRKNEHDKDVINQHKERNQINASYDKQDVASGKEYEGLHFTKAEATQYLQIIDITLEENRNPSIRPPEGDSYEKLHAYTNNDIQMYSSLNIIETSKDSKPKYENSVIK</sequence>
<keyword evidence="4" id="KW-1185">Reference proteome</keyword>
<evidence type="ECO:0000313" key="4">
    <source>
        <dbReference type="Proteomes" id="UP001195483"/>
    </source>
</evidence>
<dbReference type="AlphaFoldDB" id="A0AAE0SIW3"/>
<dbReference type="Gene3D" id="2.60.40.10">
    <property type="entry name" value="Immunoglobulins"/>
    <property type="match status" value="1"/>
</dbReference>
<keyword evidence="1" id="KW-0812">Transmembrane</keyword>
<protein>
    <recommendedName>
        <fullName evidence="2">Ig-like domain-containing protein</fullName>
    </recommendedName>
</protein>
<reference evidence="3" key="2">
    <citation type="journal article" date="2021" name="Genome Biol. Evol.">
        <title>Developing a high-quality reference genome for a parasitic bivalve with doubly uniparental inheritance (Bivalvia: Unionida).</title>
        <authorList>
            <person name="Smith C.H."/>
        </authorList>
    </citation>
    <scope>NUCLEOTIDE SEQUENCE</scope>
    <source>
        <strain evidence="3">CHS0354</strain>
        <tissue evidence="3">Mantle</tissue>
    </source>
</reference>
<dbReference type="Proteomes" id="UP001195483">
    <property type="component" value="Unassembled WGS sequence"/>
</dbReference>
<dbReference type="EMBL" id="JAEAOA010001987">
    <property type="protein sequence ID" value="KAK3592285.1"/>
    <property type="molecule type" value="Genomic_DNA"/>
</dbReference>
<feature type="non-terminal residue" evidence="3">
    <location>
        <position position="714"/>
    </location>
</feature>
<dbReference type="InterPro" id="IPR007110">
    <property type="entry name" value="Ig-like_dom"/>
</dbReference>
<reference evidence="3" key="3">
    <citation type="submission" date="2023-05" db="EMBL/GenBank/DDBJ databases">
        <authorList>
            <person name="Smith C.H."/>
        </authorList>
    </citation>
    <scope>NUCLEOTIDE SEQUENCE</scope>
    <source>
        <strain evidence="3">CHS0354</strain>
        <tissue evidence="3">Mantle</tissue>
    </source>
</reference>
<evidence type="ECO:0000259" key="2">
    <source>
        <dbReference type="PROSITE" id="PS50835"/>
    </source>
</evidence>
<feature type="domain" description="Ig-like" evidence="2">
    <location>
        <begin position="122"/>
        <end position="232"/>
    </location>
</feature>
<accession>A0AAE0SIW3</accession>
<reference evidence="3" key="1">
    <citation type="journal article" date="2021" name="Genome Biol. Evol.">
        <title>A High-Quality Reference Genome for a Parasitic Bivalve with Doubly Uniparental Inheritance (Bivalvia: Unionida).</title>
        <authorList>
            <person name="Smith C.H."/>
        </authorList>
    </citation>
    <scope>NUCLEOTIDE SEQUENCE</scope>
    <source>
        <strain evidence="3">CHS0354</strain>
    </source>
</reference>
<evidence type="ECO:0000256" key="1">
    <source>
        <dbReference type="SAM" id="Phobius"/>
    </source>
</evidence>
<dbReference type="InterPro" id="IPR013783">
    <property type="entry name" value="Ig-like_fold"/>
</dbReference>
<proteinExistence type="predicted"/>